<organism evidence="9 10">
    <name type="scientific">Paenibacillus sacheonensis</name>
    <dbReference type="NCBI Taxonomy" id="742054"/>
    <lineage>
        <taxon>Bacteria</taxon>
        <taxon>Bacillati</taxon>
        <taxon>Bacillota</taxon>
        <taxon>Bacilli</taxon>
        <taxon>Bacillales</taxon>
        <taxon>Paenibacillaceae</taxon>
        <taxon>Paenibacillus</taxon>
    </lineage>
</organism>
<dbReference type="Gene3D" id="1.10.3720.10">
    <property type="entry name" value="MetI-like"/>
    <property type="match status" value="1"/>
</dbReference>
<evidence type="ECO:0000313" key="9">
    <source>
        <dbReference type="EMBL" id="NBC69291.1"/>
    </source>
</evidence>
<evidence type="ECO:0000256" key="7">
    <source>
        <dbReference type="RuleBase" id="RU363032"/>
    </source>
</evidence>
<dbReference type="Proteomes" id="UP000558113">
    <property type="component" value="Unassembled WGS sequence"/>
</dbReference>
<feature type="transmembrane region" description="Helical" evidence="7">
    <location>
        <begin position="480"/>
        <end position="499"/>
    </location>
</feature>
<dbReference type="InterPro" id="IPR035906">
    <property type="entry name" value="MetI-like_sf"/>
</dbReference>
<feature type="transmembrane region" description="Helical" evidence="7">
    <location>
        <begin position="12"/>
        <end position="37"/>
    </location>
</feature>
<feature type="transmembrane region" description="Helical" evidence="7">
    <location>
        <begin position="576"/>
        <end position="597"/>
    </location>
</feature>
<evidence type="ECO:0000256" key="4">
    <source>
        <dbReference type="ARBA" id="ARBA00022692"/>
    </source>
</evidence>
<dbReference type="AlphaFoldDB" id="A0A7X4YPC9"/>
<gene>
    <name evidence="9" type="ORF">GT003_09835</name>
</gene>
<dbReference type="InterPro" id="IPR001680">
    <property type="entry name" value="WD40_rpt"/>
</dbReference>
<evidence type="ECO:0000313" key="10">
    <source>
        <dbReference type="Proteomes" id="UP000558113"/>
    </source>
</evidence>
<dbReference type="PANTHER" id="PTHR30193:SF41">
    <property type="entry name" value="DIACETYLCHITOBIOSE UPTAKE SYSTEM PERMEASE PROTEIN NGCF"/>
    <property type="match status" value="1"/>
</dbReference>
<comment type="caution">
    <text evidence="9">The sequence shown here is derived from an EMBL/GenBank/DDBJ whole genome shotgun (WGS) entry which is preliminary data.</text>
</comment>
<protein>
    <submittedName>
        <fullName evidence="9">ABC transporter permease subunit</fullName>
    </submittedName>
</protein>
<dbReference type="Pfam" id="PF00528">
    <property type="entry name" value="BPD_transp_1"/>
    <property type="match status" value="1"/>
</dbReference>
<proteinExistence type="inferred from homology"/>
<dbReference type="PROSITE" id="PS50928">
    <property type="entry name" value="ABC_TM1"/>
    <property type="match status" value="1"/>
</dbReference>
<keyword evidence="6 7" id="KW-0472">Membrane</keyword>
<dbReference type="Pfam" id="PF13360">
    <property type="entry name" value="PQQ_2"/>
    <property type="match status" value="1"/>
</dbReference>
<feature type="transmembrane region" description="Helical" evidence="7">
    <location>
        <begin position="383"/>
        <end position="401"/>
    </location>
</feature>
<dbReference type="SUPFAM" id="SSF161098">
    <property type="entry name" value="MetI-like"/>
    <property type="match status" value="1"/>
</dbReference>
<evidence type="ECO:0000256" key="6">
    <source>
        <dbReference type="ARBA" id="ARBA00023136"/>
    </source>
</evidence>
<accession>A0A7X4YPC9</accession>
<keyword evidence="2 7" id="KW-0813">Transport</keyword>
<dbReference type="SUPFAM" id="SSF50998">
    <property type="entry name" value="Quinoprotein alcohol dehydrogenase-like"/>
    <property type="match status" value="1"/>
</dbReference>
<dbReference type="GO" id="GO:0055085">
    <property type="term" value="P:transmembrane transport"/>
    <property type="evidence" value="ECO:0007669"/>
    <property type="project" value="InterPro"/>
</dbReference>
<dbReference type="InterPro" id="IPR000515">
    <property type="entry name" value="MetI-like"/>
</dbReference>
<dbReference type="OrthoDB" id="145927at2"/>
<dbReference type="Gene3D" id="2.130.10.10">
    <property type="entry name" value="YVTN repeat-like/Quinoprotein amine dehydrogenase"/>
    <property type="match status" value="1"/>
</dbReference>
<sequence>MIIARTNESKPFPLRIWTVTAVALLIVGIGLLVSALLVKQQLKQPVEWSADTGILQSAIALGGDQGFVVGNKSNKIVKMDKAGKELWSVPTTGTVTGLDLSPDGKRLAAVTEDRKMIIMDVETGKQTAAWDVPYPAVAVKWGENGNIAVSTGLAVKYRVYTYSDAGKRLTTFNQSIAVRALAFSDSGDLVIGTNASRVMVIDAEGAKKWEYLSRAPIVGVAVEGKTIYYLDNAGNYGALNDKGKLLWKRHVSGSFVGMNLSHTASRLVFVTEFGGVQLVSAKDGAFVTKLDIPELNKDGATSGISIAPEGDKVLVFGNLAVKVNVDAMANYDSKSGIHDSLTTILIIVLVLFVLAVVFRLLMGNPKSRKKTLLLFKRIWQSKTAYLLLVPTVALLLLFNYYPAVSAFYHAFTDWRPGARTHFIGWDNFKKVADSHYFYIGLKNLLYLVVTHFLKLAVPLAVAVIVFHIISEKVRYWIRNLFVFPIVMPSIVGVLVWQFIYDPNYGLLNNILTAVGLDSWTHSWLGETNTALTSIIFIGIPWISPFAFLVFYGGLIGIPNEIYEAGKLDGIGRFRRFFSLELPLLTAQVRLLLVLTFIGTMQEFNAIYLTTAGGPMDSTYVPALELYYSAAKFSDYGYASAIGVVLFAAILVGTLFQMRMKSSVEYDA</sequence>
<keyword evidence="4 7" id="KW-0812">Transmembrane</keyword>
<evidence type="ECO:0000256" key="1">
    <source>
        <dbReference type="ARBA" id="ARBA00004651"/>
    </source>
</evidence>
<feature type="transmembrane region" description="Helical" evidence="7">
    <location>
        <begin position="444"/>
        <end position="468"/>
    </location>
</feature>
<dbReference type="InterPro" id="IPR051393">
    <property type="entry name" value="ABC_transporter_permease"/>
</dbReference>
<evidence type="ECO:0000256" key="5">
    <source>
        <dbReference type="ARBA" id="ARBA00022989"/>
    </source>
</evidence>
<dbReference type="InterPro" id="IPR011047">
    <property type="entry name" value="Quinoprotein_ADH-like_sf"/>
</dbReference>
<keyword evidence="10" id="KW-1185">Reference proteome</keyword>
<reference evidence="9 10" key="1">
    <citation type="submission" date="2020-01" db="EMBL/GenBank/DDBJ databases">
        <title>Paenibacillus soybeanensis sp. nov. isolated from the nodules of soybean (Glycine max(L.) Merr).</title>
        <authorList>
            <person name="Wang H."/>
        </authorList>
    </citation>
    <scope>NUCLEOTIDE SEQUENCE [LARGE SCALE GENOMIC DNA]</scope>
    <source>
        <strain evidence="9 10">DSM 23054</strain>
    </source>
</reference>
<dbReference type="CDD" id="cd06261">
    <property type="entry name" value="TM_PBP2"/>
    <property type="match status" value="1"/>
</dbReference>
<dbReference type="InterPro" id="IPR015943">
    <property type="entry name" value="WD40/YVTN_repeat-like_dom_sf"/>
</dbReference>
<feature type="domain" description="ABC transmembrane type-1" evidence="8">
    <location>
        <begin position="440"/>
        <end position="656"/>
    </location>
</feature>
<feature type="transmembrane region" description="Helical" evidence="7">
    <location>
        <begin position="530"/>
        <end position="555"/>
    </location>
</feature>
<evidence type="ECO:0000256" key="3">
    <source>
        <dbReference type="ARBA" id="ARBA00022475"/>
    </source>
</evidence>
<comment type="subcellular location">
    <subcellularLocation>
        <location evidence="1 7">Cell membrane</location>
        <topology evidence="1 7">Multi-pass membrane protein</topology>
    </subcellularLocation>
</comment>
<feature type="transmembrane region" description="Helical" evidence="7">
    <location>
        <begin position="341"/>
        <end position="362"/>
    </location>
</feature>
<name>A0A7X4YPC9_9BACL</name>
<keyword evidence="3" id="KW-1003">Cell membrane</keyword>
<dbReference type="SMART" id="SM00320">
    <property type="entry name" value="WD40"/>
    <property type="match status" value="2"/>
</dbReference>
<evidence type="ECO:0000256" key="2">
    <source>
        <dbReference type="ARBA" id="ARBA00022448"/>
    </source>
</evidence>
<keyword evidence="5 7" id="KW-1133">Transmembrane helix</keyword>
<dbReference type="PANTHER" id="PTHR30193">
    <property type="entry name" value="ABC TRANSPORTER PERMEASE PROTEIN"/>
    <property type="match status" value="1"/>
</dbReference>
<comment type="similarity">
    <text evidence="7">Belongs to the binding-protein-dependent transport system permease family.</text>
</comment>
<feature type="transmembrane region" description="Helical" evidence="7">
    <location>
        <begin position="635"/>
        <end position="655"/>
    </location>
</feature>
<dbReference type="RefSeq" id="WP_161696958.1">
    <property type="nucleotide sequence ID" value="NZ_JAAAMU010000004.1"/>
</dbReference>
<dbReference type="EMBL" id="JAAAMU010000004">
    <property type="protein sequence ID" value="NBC69291.1"/>
    <property type="molecule type" value="Genomic_DNA"/>
</dbReference>
<dbReference type="InterPro" id="IPR002372">
    <property type="entry name" value="PQQ_rpt_dom"/>
</dbReference>
<evidence type="ECO:0000259" key="8">
    <source>
        <dbReference type="PROSITE" id="PS50928"/>
    </source>
</evidence>
<dbReference type="GO" id="GO:0005886">
    <property type="term" value="C:plasma membrane"/>
    <property type="evidence" value="ECO:0007669"/>
    <property type="project" value="UniProtKB-SubCell"/>
</dbReference>